<evidence type="ECO:0000313" key="2">
    <source>
        <dbReference type="EMBL" id="PNH07080.1"/>
    </source>
</evidence>
<evidence type="ECO:0000313" key="3">
    <source>
        <dbReference type="Proteomes" id="UP000236333"/>
    </source>
</evidence>
<comment type="caution">
    <text evidence="2">The sequence shown here is derived from an EMBL/GenBank/DDBJ whole genome shotgun (WGS) entry which is preliminary data.</text>
</comment>
<sequence length="119" mass="12535">MSIRRPDLHQQRHIAVATTTLRGAAQARHAAGAGREPGKQLGVGSQEARPPASGEQGEARLGPGGKVAYKASSGDPVELLSLWDPYPGTKVAIAFFTHFADLSSWDNASGRPVHLDSDP</sequence>
<feature type="compositionally biased region" description="Low complexity" evidence="1">
    <location>
        <begin position="22"/>
        <end position="34"/>
    </location>
</feature>
<feature type="region of interest" description="Disordered" evidence="1">
    <location>
        <begin position="22"/>
        <end position="67"/>
    </location>
</feature>
<keyword evidence="3" id="KW-1185">Reference proteome</keyword>
<dbReference type="Proteomes" id="UP000236333">
    <property type="component" value="Unassembled WGS sequence"/>
</dbReference>
<proteinExistence type="predicted"/>
<gene>
    <name evidence="2" type="ORF">TSOC_006500</name>
</gene>
<evidence type="ECO:0000256" key="1">
    <source>
        <dbReference type="SAM" id="MobiDB-lite"/>
    </source>
</evidence>
<dbReference type="OrthoDB" id="40334at2759"/>
<protein>
    <submittedName>
        <fullName evidence="2">Uncharacterized protein</fullName>
    </submittedName>
</protein>
<name>A0A2J8A3I4_9CHLO</name>
<dbReference type="AlphaFoldDB" id="A0A2J8A3I4"/>
<reference evidence="2 3" key="1">
    <citation type="journal article" date="2017" name="Mol. Biol. Evol.">
        <title>The 4-celled Tetrabaena socialis nuclear genome reveals the essential components for genetic control of cell number at the origin of multicellularity in the volvocine lineage.</title>
        <authorList>
            <person name="Featherston J."/>
            <person name="Arakaki Y."/>
            <person name="Hanschen E.R."/>
            <person name="Ferris P.J."/>
            <person name="Michod R.E."/>
            <person name="Olson B.J.S.C."/>
            <person name="Nozaki H."/>
            <person name="Durand P.M."/>
        </authorList>
    </citation>
    <scope>NUCLEOTIDE SEQUENCE [LARGE SCALE GENOMIC DNA]</scope>
    <source>
        <strain evidence="2 3">NIES-571</strain>
    </source>
</reference>
<dbReference type="EMBL" id="PGGS01000199">
    <property type="protein sequence ID" value="PNH07080.1"/>
    <property type="molecule type" value="Genomic_DNA"/>
</dbReference>
<organism evidence="2 3">
    <name type="scientific">Tetrabaena socialis</name>
    <dbReference type="NCBI Taxonomy" id="47790"/>
    <lineage>
        <taxon>Eukaryota</taxon>
        <taxon>Viridiplantae</taxon>
        <taxon>Chlorophyta</taxon>
        <taxon>core chlorophytes</taxon>
        <taxon>Chlorophyceae</taxon>
        <taxon>CS clade</taxon>
        <taxon>Chlamydomonadales</taxon>
        <taxon>Tetrabaenaceae</taxon>
        <taxon>Tetrabaena</taxon>
    </lineage>
</organism>
<accession>A0A2J8A3I4</accession>